<reference evidence="13" key="1">
    <citation type="submission" date="2015-07" db="EMBL/GenBank/DDBJ databases">
        <title>Transcriptome Assembly of Anthurium amnicola.</title>
        <authorList>
            <person name="Suzuki J."/>
        </authorList>
    </citation>
    <scope>NUCLEOTIDE SEQUENCE</scope>
</reference>
<feature type="non-terminal residue" evidence="13">
    <location>
        <position position="1"/>
    </location>
</feature>
<keyword evidence="7" id="KW-0677">Repeat</keyword>
<feature type="transmembrane region" description="Helical" evidence="12">
    <location>
        <begin position="173"/>
        <end position="194"/>
    </location>
</feature>
<accession>A0A1D1Z9S2</accession>
<feature type="transmembrane region" description="Helical" evidence="12">
    <location>
        <begin position="206"/>
        <end position="224"/>
    </location>
</feature>
<keyword evidence="6 12" id="KW-0812">Transmembrane</keyword>
<evidence type="ECO:0000256" key="6">
    <source>
        <dbReference type="ARBA" id="ARBA00022692"/>
    </source>
</evidence>
<comment type="subcellular location">
    <subcellularLocation>
        <location evidence="1">Cell membrane</location>
        <topology evidence="1">Multi-pass membrane protein</topology>
    </subcellularLocation>
</comment>
<evidence type="ECO:0000256" key="11">
    <source>
        <dbReference type="SAM" id="MobiDB-lite"/>
    </source>
</evidence>
<feature type="region of interest" description="Disordered" evidence="11">
    <location>
        <begin position="289"/>
        <end position="334"/>
    </location>
</feature>
<evidence type="ECO:0000256" key="3">
    <source>
        <dbReference type="ARBA" id="ARBA00022448"/>
    </source>
</evidence>
<keyword evidence="3" id="KW-0813">Transport</keyword>
<evidence type="ECO:0000256" key="10">
    <source>
        <dbReference type="ARBA" id="ARBA00037238"/>
    </source>
</evidence>
<comment type="function">
    <text evidence="10">Mediates both low-affinity uptake and efflux of sugar across the plasma membrane.</text>
</comment>
<feature type="transmembrane region" description="Helical" evidence="12">
    <location>
        <begin position="46"/>
        <end position="63"/>
    </location>
</feature>
<dbReference type="PANTHER" id="PTHR10791">
    <property type="entry name" value="RAG1-ACTIVATING PROTEIN 1"/>
    <property type="match status" value="1"/>
</dbReference>
<evidence type="ECO:0000256" key="7">
    <source>
        <dbReference type="ARBA" id="ARBA00022737"/>
    </source>
</evidence>
<evidence type="ECO:0000256" key="9">
    <source>
        <dbReference type="ARBA" id="ARBA00023136"/>
    </source>
</evidence>
<dbReference type="PANTHER" id="PTHR10791:SF22">
    <property type="entry name" value="BIDIRECTIONAL SUGAR TRANSPORTER SWEET11"/>
    <property type="match status" value="1"/>
</dbReference>
<feature type="transmembrane region" description="Helical" evidence="12">
    <location>
        <begin position="142"/>
        <end position="161"/>
    </location>
</feature>
<keyword evidence="5 13" id="KW-0762">Sugar transport</keyword>
<feature type="compositionally biased region" description="Basic and acidic residues" evidence="11">
    <location>
        <begin position="290"/>
        <end position="320"/>
    </location>
</feature>
<name>A0A1D1Z9S2_9ARAE</name>
<keyword evidence="8 12" id="KW-1133">Transmembrane helix</keyword>
<dbReference type="FunFam" id="1.20.1280.290:FF:000001">
    <property type="entry name" value="Bidirectional sugar transporter SWEET"/>
    <property type="match status" value="1"/>
</dbReference>
<evidence type="ECO:0000256" key="1">
    <source>
        <dbReference type="ARBA" id="ARBA00004651"/>
    </source>
</evidence>
<dbReference type="EMBL" id="GDJX01004300">
    <property type="protein sequence ID" value="JAT63636.1"/>
    <property type="molecule type" value="Transcribed_RNA"/>
</dbReference>
<feature type="transmembrane region" description="Helical" evidence="12">
    <location>
        <begin position="230"/>
        <end position="250"/>
    </location>
</feature>
<keyword evidence="4" id="KW-1003">Cell membrane</keyword>
<evidence type="ECO:0000256" key="2">
    <source>
        <dbReference type="ARBA" id="ARBA00007809"/>
    </source>
</evidence>
<organism evidence="13">
    <name type="scientific">Anthurium amnicola</name>
    <dbReference type="NCBI Taxonomy" id="1678845"/>
    <lineage>
        <taxon>Eukaryota</taxon>
        <taxon>Viridiplantae</taxon>
        <taxon>Streptophyta</taxon>
        <taxon>Embryophyta</taxon>
        <taxon>Tracheophyta</taxon>
        <taxon>Spermatophyta</taxon>
        <taxon>Magnoliopsida</taxon>
        <taxon>Liliopsida</taxon>
        <taxon>Araceae</taxon>
        <taxon>Pothoideae</taxon>
        <taxon>Potheae</taxon>
        <taxon>Anthurium</taxon>
    </lineage>
</organism>
<proteinExistence type="inferred from homology"/>
<evidence type="ECO:0000256" key="8">
    <source>
        <dbReference type="ARBA" id="ARBA00022989"/>
    </source>
</evidence>
<feature type="transmembrane region" description="Helical" evidence="12">
    <location>
        <begin position="107"/>
        <end position="130"/>
    </location>
</feature>
<evidence type="ECO:0000256" key="12">
    <source>
        <dbReference type="SAM" id="Phobius"/>
    </source>
</evidence>
<dbReference type="Pfam" id="PF03083">
    <property type="entry name" value="MtN3_slv"/>
    <property type="match status" value="2"/>
</dbReference>
<dbReference type="AlphaFoldDB" id="A0A1D1Z9S2"/>
<sequence>EGEEEEEEVPHKLCFVSCSSPVFSPFGCGNPLKLVRKTMAALHHPWALAFGILGNIISFMVYLAPVPTFYRICKKKSTEGFQAVPYVIALFSAMLMIYYALIKTNSFLLITINGIGCFIETVYIVLFLIFAPKKARISALKLLLLLNVLAYCVIVGLTFVLLKGSNRVRVIGWINVGFSVCVFAAPLSIMRLVIRTRSVEFMPFNLSFFLTLSAVVWFAYGLLIRDAFVAAPNILGFLFGIAQMVLYIIYKDAKQLAEFKDPEKATDSQVELKHAELVIKLSTTMGSEVHPIETKQVADEGGEAGRQRPHEEADPGDDKGVAGPAEIELSPPHA</sequence>
<keyword evidence="9 12" id="KW-0472">Membrane</keyword>
<dbReference type="InterPro" id="IPR004316">
    <property type="entry name" value="SWEET_rpt"/>
</dbReference>
<dbReference type="FunFam" id="1.20.1280.290:FF:000003">
    <property type="entry name" value="Bidirectional sugar transporter SWEET"/>
    <property type="match status" value="1"/>
</dbReference>
<evidence type="ECO:0000313" key="13">
    <source>
        <dbReference type="EMBL" id="JAT63636.1"/>
    </source>
</evidence>
<dbReference type="GO" id="GO:0051119">
    <property type="term" value="F:sugar transmembrane transporter activity"/>
    <property type="evidence" value="ECO:0007669"/>
    <property type="project" value="InterPro"/>
</dbReference>
<evidence type="ECO:0000256" key="4">
    <source>
        <dbReference type="ARBA" id="ARBA00022475"/>
    </source>
</evidence>
<comment type="similarity">
    <text evidence="2">Belongs to the SWEET sugar transporter family.</text>
</comment>
<dbReference type="InterPro" id="IPR047664">
    <property type="entry name" value="SWEET"/>
</dbReference>
<dbReference type="Gene3D" id="1.20.1280.290">
    <property type="match status" value="2"/>
</dbReference>
<gene>
    <name evidence="13" type="primary">SWEET14_0</name>
    <name evidence="13" type="ORF">g.288</name>
</gene>
<feature type="transmembrane region" description="Helical" evidence="12">
    <location>
        <begin position="83"/>
        <end position="101"/>
    </location>
</feature>
<evidence type="ECO:0000256" key="5">
    <source>
        <dbReference type="ARBA" id="ARBA00022597"/>
    </source>
</evidence>
<protein>
    <submittedName>
        <fullName evidence="13">Bidirectional sugar transporter SWEET14</fullName>
    </submittedName>
</protein>
<dbReference type="GO" id="GO:0005886">
    <property type="term" value="C:plasma membrane"/>
    <property type="evidence" value="ECO:0007669"/>
    <property type="project" value="UniProtKB-SubCell"/>
</dbReference>